<evidence type="ECO:0000313" key="5">
    <source>
        <dbReference type="EMBL" id="OGC87731.1"/>
    </source>
</evidence>
<gene>
    <name evidence="5" type="ORF">A2949_00510</name>
</gene>
<organism evidence="5 6">
    <name type="scientific">Candidatus Adlerbacteria bacterium RIFCSPLOWO2_01_FULL_54_21b</name>
    <dbReference type="NCBI Taxonomy" id="1797245"/>
    <lineage>
        <taxon>Bacteria</taxon>
        <taxon>Candidatus Adleribacteriota</taxon>
    </lineage>
</organism>
<dbReference type="SUPFAM" id="SSF54197">
    <property type="entry name" value="HIT-like"/>
    <property type="match status" value="1"/>
</dbReference>
<dbReference type="InterPro" id="IPR001310">
    <property type="entry name" value="Histidine_triad_HIT"/>
</dbReference>
<evidence type="ECO:0000259" key="4">
    <source>
        <dbReference type="PROSITE" id="PS51084"/>
    </source>
</evidence>
<dbReference type="PROSITE" id="PS51084">
    <property type="entry name" value="HIT_2"/>
    <property type="match status" value="1"/>
</dbReference>
<dbReference type="Proteomes" id="UP000178585">
    <property type="component" value="Unassembled WGS sequence"/>
</dbReference>
<dbReference type="Gene3D" id="3.30.428.10">
    <property type="entry name" value="HIT-like"/>
    <property type="match status" value="1"/>
</dbReference>
<feature type="active site" description="Tele-AMP-histidine intermediate" evidence="1">
    <location>
        <position position="94"/>
    </location>
</feature>
<dbReference type="PANTHER" id="PTHR46648">
    <property type="entry name" value="HIT FAMILY PROTEIN 1"/>
    <property type="match status" value="1"/>
</dbReference>
<evidence type="ECO:0000256" key="3">
    <source>
        <dbReference type="PROSITE-ProRule" id="PRU00464"/>
    </source>
</evidence>
<dbReference type="InterPro" id="IPR036265">
    <property type="entry name" value="HIT-like_sf"/>
</dbReference>
<dbReference type="STRING" id="1797245.A2949_00510"/>
<evidence type="ECO:0000256" key="2">
    <source>
        <dbReference type="PIRSR" id="PIRSR601310-3"/>
    </source>
</evidence>
<dbReference type="GO" id="GO:0009117">
    <property type="term" value="P:nucleotide metabolic process"/>
    <property type="evidence" value="ECO:0007669"/>
    <property type="project" value="TreeGrafter"/>
</dbReference>
<dbReference type="EMBL" id="MEWZ01000001">
    <property type="protein sequence ID" value="OGC87731.1"/>
    <property type="molecule type" value="Genomic_DNA"/>
</dbReference>
<dbReference type="GO" id="GO:0003824">
    <property type="term" value="F:catalytic activity"/>
    <property type="evidence" value="ECO:0007669"/>
    <property type="project" value="InterPro"/>
</dbReference>
<evidence type="ECO:0000313" key="6">
    <source>
        <dbReference type="Proteomes" id="UP000178585"/>
    </source>
</evidence>
<feature type="short sequence motif" description="Histidine triad motif" evidence="2 3">
    <location>
        <begin position="92"/>
        <end position="96"/>
    </location>
</feature>
<feature type="domain" description="HIT" evidence="4">
    <location>
        <begin position="5"/>
        <end position="107"/>
    </location>
</feature>
<reference evidence="5 6" key="1">
    <citation type="journal article" date="2016" name="Nat. Commun.">
        <title>Thousands of microbial genomes shed light on interconnected biogeochemical processes in an aquifer system.</title>
        <authorList>
            <person name="Anantharaman K."/>
            <person name="Brown C.T."/>
            <person name="Hug L.A."/>
            <person name="Sharon I."/>
            <person name="Castelle C.J."/>
            <person name="Probst A.J."/>
            <person name="Thomas B.C."/>
            <person name="Singh A."/>
            <person name="Wilkins M.J."/>
            <person name="Karaoz U."/>
            <person name="Brodie E.L."/>
            <person name="Williams K.H."/>
            <person name="Hubbard S.S."/>
            <person name="Banfield J.F."/>
        </authorList>
    </citation>
    <scope>NUCLEOTIDE SEQUENCE [LARGE SCALE GENOMIC DNA]</scope>
</reference>
<dbReference type="PRINTS" id="PR00332">
    <property type="entry name" value="HISTRIAD"/>
</dbReference>
<comment type="caution">
    <text evidence="5">The sequence shown here is derived from an EMBL/GenBank/DDBJ whole genome shotgun (WGS) entry which is preliminary data.</text>
</comment>
<proteinExistence type="predicted"/>
<accession>A0A1F4Y1G3</accession>
<protein>
    <recommendedName>
        <fullName evidence="4">HIT domain-containing protein</fullName>
    </recommendedName>
</protein>
<sequence length="109" mass="12191">MADCIFCKIAAGEIPAQKTLENEECVAFLDIHPKAPGHTLLIPKKHYPWIWDIPDALFVKLFQTAKQLAPELKKQVGADYVQLSVIGKDVPHAHMHLIPRMLSNTSVLP</sequence>
<dbReference type="Pfam" id="PF01230">
    <property type="entry name" value="HIT"/>
    <property type="match status" value="1"/>
</dbReference>
<dbReference type="AlphaFoldDB" id="A0A1F4Y1G3"/>
<dbReference type="PANTHER" id="PTHR46648:SF1">
    <property type="entry name" value="ADENOSINE 5'-MONOPHOSPHORAMIDASE HNT1"/>
    <property type="match status" value="1"/>
</dbReference>
<name>A0A1F4Y1G3_9BACT</name>
<evidence type="ECO:0000256" key="1">
    <source>
        <dbReference type="PIRSR" id="PIRSR601310-1"/>
    </source>
</evidence>
<dbReference type="InterPro" id="IPR011146">
    <property type="entry name" value="HIT-like"/>
</dbReference>